<evidence type="ECO:0000313" key="3">
    <source>
        <dbReference type="EMBL" id="VVD00964.1"/>
    </source>
</evidence>
<dbReference type="InterPro" id="IPR000566">
    <property type="entry name" value="Lipocln_cytosolic_FA-bd_dom"/>
</dbReference>
<gene>
    <name evidence="3" type="ORF">LSINAPIS_LOCUS11497</name>
</gene>
<dbReference type="GO" id="GO:0031409">
    <property type="term" value="F:pigment binding"/>
    <property type="evidence" value="ECO:0007669"/>
    <property type="project" value="InterPro"/>
</dbReference>
<dbReference type="InterPro" id="IPR012674">
    <property type="entry name" value="Calycin"/>
</dbReference>
<proteinExistence type="predicted"/>
<organism evidence="3 4">
    <name type="scientific">Leptidea sinapis</name>
    <dbReference type="NCBI Taxonomy" id="189913"/>
    <lineage>
        <taxon>Eukaryota</taxon>
        <taxon>Metazoa</taxon>
        <taxon>Ecdysozoa</taxon>
        <taxon>Arthropoda</taxon>
        <taxon>Hexapoda</taxon>
        <taxon>Insecta</taxon>
        <taxon>Pterygota</taxon>
        <taxon>Neoptera</taxon>
        <taxon>Endopterygota</taxon>
        <taxon>Lepidoptera</taxon>
        <taxon>Glossata</taxon>
        <taxon>Ditrysia</taxon>
        <taxon>Papilionoidea</taxon>
        <taxon>Pieridae</taxon>
        <taxon>Dismorphiinae</taxon>
        <taxon>Leptidea</taxon>
    </lineage>
</organism>
<dbReference type="Pfam" id="PF00061">
    <property type="entry name" value="Lipocalin"/>
    <property type="match status" value="2"/>
</dbReference>
<dbReference type="AlphaFoldDB" id="A0A5E4QRP3"/>
<dbReference type="GO" id="GO:0005737">
    <property type="term" value="C:cytoplasm"/>
    <property type="evidence" value="ECO:0007669"/>
    <property type="project" value="TreeGrafter"/>
</dbReference>
<dbReference type="PROSITE" id="PS00213">
    <property type="entry name" value="LIPOCALIN"/>
    <property type="match status" value="1"/>
</dbReference>
<evidence type="ECO:0000256" key="1">
    <source>
        <dbReference type="ARBA" id="ARBA00023157"/>
    </source>
</evidence>
<dbReference type="PRINTS" id="PR01273">
    <property type="entry name" value="INVTBRTCOLOR"/>
</dbReference>
<keyword evidence="4" id="KW-1185">Reference proteome</keyword>
<dbReference type="Gene3D" id="2.40.128.20">
    <property type="match status" value="3"/>
</dbReference>
<dbReference type="GO" id="GO:0006629">
    <property type="term" value="P:lipid metabolic process"/>
    <property type="evidence" value="ECO:0007669"/>
    <property type="project" value="TreeGrafter"/>
</dbReference>
<feature type="domain" description="Lipocalin/cytosolic fatty-acid binding" evidence="2">
    <location>
        <begin position="11"/>
        <end position="134"/>
    </location>
</feature>
<dbReference type="GO" id="GO:0000302">
    <property type="term" value="P:response to reactive oxygen species"/>
    <property type="evidence" value="ECO:0007669"/>
    <property type="project" value="TreeGrafter"/>
</dbReference>
<dbReference type="EMBL" id="FZQP02005110">
    <property type="protein sequence ID" value="VVD00964.1"/>
    <property type="molecule type" value="Genomic_DNA"/>
</dbReference>
<dbReference type="InterPro" id="IPR022272">
    <property type="entry name" value="Lipocalin_CS"/>
</dbReference>
<dbReference type="InterPro" id="IPR003057">
    <property type="entry name" value="Invtbrt_color"/>
</dbReference>
<dbReference type="SUPFAM" id="SSF50814">
    <property type="entry name" value="Lipocalins"/>
    <property type="match status" value="3"/>
</dbReference>
<dbReference type="Proteomes" id="UP000324832">
    <property type="component" value="Unassembled WGS sequence"/>
</dbReference>
<evidence type="ECO:0000313" key="4">
    <source>
        <dbReference type="Proteomes" id="UP000324832"/>
    </source>
</evidence>
<accession>A0A5E4QRP3</accession>
<dbReference type="CDD" id="cd00301">
    <property type="entry name" value="lipocalin_FABP"/>
    <property type="match status" value="1"/>
</dbReference>
<evidence type="ECO:0000259" key="2">
    <source>
        <dbReference type="Pfam" id="PF00061"/>
    </source>
</evidence>
<dbReference type="PANTHER" id="PTHR10612">
    <property type="entry name" value="APOLIPOPROTEIN D"/>
    <property type="match status" value="1"/>
</dbReference>
<reference evidence="3 4" key="1">
    <citation type="submission" date="2017-07" db="EMBL/GenBank/DDBJ databases">
        <authorList>
            <person name="Talla V."/>
            <person name="Backstrom N."/>
        </authorList>
    </citation>
    <scope>NUCLEOTIDE SEQUENCE [LARGE SCALE GENOMIC DNA]</scope>
</reference>
<keyword evidence="1" id="KW-1015">Disulfide bond</keyword>
<feature type="domain" description="Lipocalin/cytosolic fatty-acid binding" evidence="2">
    <location>
        <begin position="187"/>
        <end position="318"/>
    </location>
</feature>
<sequence>MPNFNVTLFEGLWHEIESYPEGRQRGQCINFEYLVQNENNLQVTVRNVQGNDLFTIPGTAIRFDNTGRLTLNLQTAAGVMAIPFWILSTDYSNYALAYGCVNLEETRRVFSFKLSRTKALSAASNTTINNIIDTIPVLDNMYYEFIDQSDDACFYLPPFVPIDPVIFPGQCDETIPALRNFDVTRFQGRWRLISSYFSERQSGECNEAIYTERGNYIDLENRHVEFELLQSVAGTASVVSNDNSAKLQVNISTNPTADFWILDSDYDTYFIAYSCSNINNDQRRVWSWIMSRTASLPAAAITNIDRVINSINVLDNRYFIAADQSDAACFYYPVPDGNPVVFRGQCDESIRVYMGTWYDIESFPAAFQFGSCSTANYALNGSVVDVVNTEVLGQRLITFEGYAVPGADETAKLTLRPEHHTGFSPQITTTMPWSTLVRMLMQNTDLCALGN</sequence>
<name>A0A5E4QRP3_9NEOP</name>
<protein>
    <recommendedName>
        <fullName evidence="2">Lipocalin/cytosolic fatty-acid binding domain-containing protein</fullName>
    </recommendedName>
</protein>
<dbReference type="PANTHER" id="PTHR10612:SF34">
    <property type="entry name" value="APOLIPOPROTEIN D"/>
    <property type="match status" value="1"/>
</dbReference>